<dbReference type="Gene3D" id="3.30.1370.110">
    <property type="match status" value="1"/>
</dbReference>
<feature type="region of interest" description="Disordered" evidence="1">
    <location>
        <begin position="24"/>
        <end position="79"/>
    </location>
</feature>
<evidence type="ECO:0000313" key="3">
    <source>
        <dbReference type="EMBL" id="MFC0208987.1"/>
    </source>
</evidence>
<reference evidence="3 4" key="1">
    <citation type="submission" date="2024-09" db="EMBL/GenBank/DDBJ databases">
        <authorList>
            <person name="Sun Q."/>
            <person name="Mori K."/>
        </authorList>
    </citation>
    <scope>NUCLEOTIDE SEQUENCE [LARGE SCALE GENOMIC DNA]</scope>
    <source>
        <strain evidence="3 4">CCM 8543</strain>
    </source>
</reference>
<organism evidence="3 4">
    <name type="scientific">Chelativorans intermedius</name>
    <dbReference type="NCBI Taxonomy" id="515947"/>
    <lineage>
        <taxon>Bacteria</taxon>
        <taxon>Pseudomonadati</taxon>
        <taxon>Pseudomonadota</taxon>
        <taxon>Alphaproteobacteria</taxon>
        <taxon>Hyphomicrobiales</taxon>
        <taxon>Phyllobacteriaceae</taxon>
        <taxon>Chelativorans</taxon>
    </lineage>
</organism>
<dbReference type="SUPFAM" id="SSF160443">
    <property type="entry name" value="SMR domain-like"/>
    <property type="match status" value="1"/>
</dbReference>
<evidence type="ECO:0000313" key="4">
    <source>
        <dbReference type="Proteomes" id="UP001589755"/>
    </source>
</evidence>
<evidence type="ECO:0000256" key="1">
    <source>
        <dbReference type="SAM" id="MobiDB-lite"/>
    </source>
</evidence>
<protein>
    <submittedName>
        <fullName evidence="3">Smr/MutS family protein</fullName>
    </submittedName>
</protein>
<dbReference type="EMBL" id="JBHLXD010000016">
    <property type="protein sequence ID" value="MFC0208987.1"/>
    <property type="molecule type" value="Genomic_DNA"/>
</dbReference>
<keyword evidence="4" id="KW-1185">Reference proteome</keyword>
<proteinExistence type="predicted"/>
<sequence>MKRKRLSAEDRVLWSRVARSAVPLKGKAFPDDEEETLPLSVPRQEPPVSSPVGPQDGRAPQPASSSRNPRRLDAPTRRKLATGRLDIGGRVDLHGMTQEEAHILLLTFLRRAFEEERRYVLVITGKGSSGRGAGVLRRAVPQWLSTEPFRTIVGGFEEAARHHGGAGAIYVRLRRKAGRR</sequence>
<dbReference type="InterPro" id="IPR036063">
    <property type="entry name" value="Smr_dom_sf"/>
</dbReference>
<dbReference type="PROSITE" id="PS50828">
    <property type="entry name" value="SMR"/>
    <property type="match status" value="1"/>
</dbReference>
<dbReference type="PANTHER" id="PTHR35562:SF2">
    <property type="entry name" value="DNA ENDONUCLEASE SMRA-RELATED"/>
    <property type="match status" value="1"/>
</dbReference>
<dbReference type="PANTHER" id="PTHR35562">
    <property type="entry name" value="DNA ENDONUCLEASE SMRA-RELATED"/>
    <property type="match status" value="1"/>
</dbReference>
<name>A0ABV6D8P3_9HYPH</name>
<dbReference type="Pfam" id="PF01713">
    <property type="entry name" value="Smr"/>
    <property type="match status" value="1"/>
</dbReference>
<feature type="domain" description="Smr" evidence="2">
    <location>
        <begin position="91"/>
        <end position="174"/>
    </location>
</feature>
<dbReference type="SMART" id="SM00463">
    <property type="entry name" value="SMR"/>
    <property type="match status" value="1"/>
</dbReference>
<dbReference type="InterPro" id="IPR002625">
    <property type="entry name" value="Smr_dom"/>
</dbReference>
<comment type="caution">
    <text evidence="3">The sequence shown here is derived from an EMBL/GenBank/DDBJ whole genome shotgun (WGS) entry which is preliminary data.</text>
</comment>
<dbReference type="RefSeq" id="WP_261519737.1">
    <property type="nucleotide sequence ID" value="NZ_JAODNW010000007.1"/>
</dbReference>
<evidence type="ECO:0000259" key="2">
    <source>
        <dbReference type="PROSITE" id="PS50828"/>
    </source>
</evidence>
<gene>
    <name evidence="3" type="ORF">ACFFJ2_11325</name>
</gene>
<accession>A0ABV6D8P3</accession>
<dbReference type="Proteomes" id="UP001589755">
    <property type="component" value="Unassembled WGS sequence"/>
</dbReference>